<evidence type="ECO:0000313" key="2">
    <source>
        <dbReference type="Proteomes" id="UP000250140"/>
    </source>
</evidence>
<gene>
    <name evidence="1" type="ORF">AOQ84DRAFT_353670</name>
</gene>
<evidence type="ECO:0000313" key="1">
    <source>
        <dbReference type="EMBL" id="OCL10170.1"/>
    </source>
</evidence>
<reference evidence="1 2" key="1">
    <citation type="journal article" date="2016" name="Nat. Commun.">
        <title>Ectomycorrhizal ecology is imprinted in the genome of the dominant symbiotic fungus Cenococcum geophilum.</title>
        <authorList>
            <consortium name="DOE Joint Genome Institute"/>
            <person name="Peter M."/>
            <person name="Kohler A."/>
            <person name="Ohm R.A."/>
            <person name="Kuo A."/>
            <person name="Krutzmann J."/>
            <person name="Morin E."/>
            <person name="Arend M."/>
            <person name="Barry K.W."/>
            <person name="Binder M."/>
            <person name="Choi C."/>
            <person name="Clum A."/>
            <person name="Copeland A."/>
            <person name="Grisel N."/>
            <person name="Haridas S."/>
            <person name="Kipfer T."/>
            <person name="LaButti K."/>
            <person name="Lindquist E."/>
            <person name="Lipzen A."/>
            <person name="Maire R."/>
            <person name="Meier B."/>
            <person name="Mihaltcheva S."/>
            <person name="Molinier V."/>
            <person name="Murat C."/>
            <person name="Poggeler S."/>
            <person name="Quandt C.A."/>
            <person name="Sperisen C."/>
            <person name="Tritt A."/>
            <person name="Tisserant E."/>
            <person name="Crous P.W."/>
            <person name="Henrissat B."/>
            <person name="Nehls U."/>
            <person name="Egli S."/>
            <person name="Spatafora J.W."/>
            <person name="Grigoriev I.V."/>
            <person name="Martin F.M."/>
        </authorList>
    </citation>
    <scope>NUCLEOTIDE SEQUENCE [LARGE SCALE GENOMIC DNA]</scope>
    <source>
        <strain evidence="1 2">CBS 207.34</strain>
    </source>
</reference>
<accession>A0A8E2F4G8</accession>
<proteinExistence type="predicted"/>
<name>A0A8E2F4G8_9PEZI</name>
<dbReference type="EMBL" id="KV749298">
    <property type="protein sequence ID" value="OCL10170.1"/>
    <property type="molecule type" value="Genomic_DNA"/>
</dbReference>
<keyword evidence="2" id="KW-1185">Reference proteome</keyword>
<dbReference type="Proteomes" id="UP000250140">
    <property type="component" value="Unassembled WGS sequence"/>
</dbReference>
<organism evidence="1 2">
    <name type="scientific">Glonium stellatum</name>
    <dbReference type="NCBI Taxonomy" id="574774"/>
    <lineage>
        <taxon>Eukaryota</taxon>
        <taxon>Fungi</taxon>
        <taxon>Dikarya</taxon>
        <taxon>Ascomycota</taxon>
        <taxon>Pezizomycotina</taxon>
        <taxon>Dothideomycetes</taxon>
        <taxon>Pleosporomycetidae</taxon>
        <taxon>Gloniales</taxon>
        <taxon>Gloniaceae</taxon>
        <taxon>Glonium</taxon>
    </lineage>
</organism>
<feature type="non-terminal residue" evidence="1">
    <location>
        <position position="1"/>
    </location>
</feature>
<protein>
    <submittedName>
        <fullName evidence="1">Uncharacterized protein</fullName>
    </submittedName>
</protein>
<dbReference type="AlphaFoldDB" id="A0A8E2F4G8"/>
<sequence length="50" mass="5278">AFSEAGDLLRPRRSKLRPDIIAATQCDCSYKRLGFKRSSMGASGASGTSG</sequence>